<evidence type="ECO:0000256" key="1">
    <source>
        <dbReference type="ARBA" id="ARBA00004479"/>
    </source>
</evidence>
<evidence type="ECO:0000256" key="6">
    <source>
        <dbReference type="ARBA" id="ARBA00023180"/>
    </source>
</evidence>
<evidence type="ECO:0000259" key="10">
    <source>
        <dbReference type="PROSITE" id="PS50158"/>
    </source>
</evidence>
<evidence type="ECO:0000256" key="5">
    <source>
        <dbReference type="ARBA" id="ARBA00023136"/>
    </source>
</evidence>
<comment type="caution">
    <text evidence="11">The sequence shown here is derived from an EMBL/GenBank/DDBJ whole genome shotgun (WGS) entry which is preliminary data.</text>
</comment>
<keyword evidence="4" id="KW-1133">Transmembrane helix</keyword>
<dbReference type="GO" id="GO:0003676">
    <property type="term" value="F:nucleic acid binding"/>
    <property type="evidence" value="ECO:0007669"/>
    <property type="project" value="InterPro"/>
</dbReference>
<proteinExistence type="predicted"/>
<dbReference type="InterPro" id="IPR001878">
    <property type="entry name" value="Znf_CCHC"/>
</dbReference>
<keyword evidence="2" id="KW-0812">Transmembrane</keyword>
<evidence type="ECO:0000313" key="11">
    <source>
        <dbReference type="EMBL" id="KAF6176274.1"/>
    </source>
</evidence>
<keyword evidence="7" id="KW-0863">Zinc-finger</keyword>
<keyword evidence="8" id="KW-0175">Coiled coil</keyword>
<dbReference type="PANTHER" id="PTHR48063">
    <property type="entry name" value="LRR RECEPTOR-LIKE KINASE"/>
    <property type="match status" value="1"/>
</dbReference>
<protein>
    <recommendedName>
        <fullName evidence="10">CCHC-type domain-containing protein</fullName>
    </recommendedName>
</protein>
<reference evidence="11 12" key="1">
    <citation type="journal article" date="2020" name="IScience">
        <title>Genome Sequencing of the Endangered Kingdonia uniflora (Circaeasteraceae, Ranunculales) Reveals Potential Mechanisms of Evolutionary Specialization.</title>
        <authorList>
            <person name="Sun Y."/>
            <person name="Deng T."/>
            <person name="Zhang A."/>
            <person name="Moore M.J."/>
            <person name="Landis J.B."/>
            <person name="Lin N."/>
            <person name="Zhang H."/>
            <person name="Zhang X."/>
            <person name="Huang J."/>
            <person name="Zhang X."/>
            <person name="Sun H."/>
            <person name="Wang H."/>
        </authorList>
    </citation>
    <scope>NUCLEOTIDE SEQUENCE [LARGE SCALE GENOMIC DNA]</scope>
    <source>
        <strain evidence="11">TB1705</strain>
        <tissue evidence="11">Leaf</tissue>
    </source>
</reference>
<keyword evidence="7" id="KW-0862">Zinc</keyword>
<name>A0A7J7PAV7_9MAGN</name>
<evidence type="ECO:0000256" key="7">
    <source>
        <dbReference type="PROSITE-ProRule" id="PRU00047"/>
    </source>
</evidence>
<evidence type="ECO:0000256" key="4">
    <source>
        <dbReference type="ARBA" id="ARBA00022989"/>
    </source>
</evidence>
<dbReference type="EMBL" id="JACGCM010000119">
    <property type="protein sequence ID" value="KAF6176274.1"/>
    <property type="molecule type" value="Genomic_DNA"/>
</dbReference>
<accession>A0A7J7PAV7</accession>
<dbReference type="PANTHER" id="PTHR48063:SF112">
    <property type="entry name" value="RECEPTOR LIKE PROTEIN 30-LIKE"/>
    <property type="match status" value="1"/>
</dbReference>
<feature type="region of interest" description="Disordered" evidence="9">
    <location>
        <begin position="120"/>
        <end position="152"/>
    </location>
</feature>
<evidence type="ECO:0000256" key="9">
    <source>
        <dbReference type="SAM" id="MobiDB-lite"/>
    </source>
</evidence>
<evidence type="ECO:0000256" key="8">
    <source>
        <dbReference type="SAM" id="Coils"/>
    </source>
</evidence>
<organism evidence="11 12">
    <name type="scientific">Kingdonia uniflora</name>
    <dbReference type="NCBI Taxonomy" id="39325"/>
    <lineage>
        <taxon>Eukaryota</taxon>
        <taxon>Viridiplantae</taxon>
        <taxon>Streptophyta</taxon>
        <taxon>Embryophyta</taxon>
        <taxon>Tracheophyta</taxon>
        <taxon>Spermatophyta</taxon>
        <taxon>Magnoliopsida</taxon>
        <taxon>Ranunculales</taxon>
        <taxon>Circaeasteraceae</taxon>
        <taxon>Kingdonia</taxon>
    </lineage>
</organism>
<dbReference type="Gene3D" id="4.10.60.10">
    <property type="entry name" value="Zinc finger, CCHC-type"/>
    <property type="match status" value="1"/>
</dbReference>
<dbReference type="Gene3D" id="3.80.10.10">
    <property type="entry name" value="Ribonuclease Inhibitor"/>
    <property type="match status" value="1"/>
</dbReference>
<dbReference type="InterPro" id="IPR036875">
    <property type="entry name" value="Znf_CCHC_sf"/>
</dbReference>
<dbReference type="GO" id="GO:0016020">
    <property type="term" value="C:membrane"/>
    <property type="evidence" value="ECO:0007669"/>
    <property type="project" value="UniProtKB-SubCell"/>
</dbReference>
<feature type="domain" description="CCHC-type" evidence="10">
    <location>
        <begin position="161"/>
        <end position="175"/>
    </location>
</feature>
<evidence type="ECO:0000313" key="12">
    <source>
        <dbReference type="Proteomes" id="UP000541444"/>
    </source>
</evidence>
<dbReference type="Proteomes" id="UP000541444">
    <property type="component" value="Unassembled WGS sequence"/>
</dbReference>
<dbReference type="AlphaFoldDB" id="A0A7J7PAV7"/>
<dbReference type="PROSITE" id="PS50158">
    <property type="entry name" value="ZF_CCHC"/>
    <property type="match status" value="1"/>
</dbReference>
<keyword evidence="5" id="KW-0472">Membrane</keyword>
<dbReference type="SUPFAM" id="SSF57756">
    <property type="entry name" value="Retrovirus zinc finger-like domains"/>
    <property type="match status" value="1"/>
</dbReference>
<dbReference type="OrthoDB" id="1744514at2759"/>
<comment type="subcellular location">
    <subcellularLocation>
        <location evidence="1">Membrane</location>
        <topology evidence="1">Single-pass type I membrane protein</topology>
    </subcellularLocation>
</comment>
<dbReference type="SUPFAM" id="SSF52058">
    <property type="entry name" value="L domain-like"/>
    <property type="match status" value="1"/>
</dbReference>
<evidence type="ECO:0000256" key="2">
    <source>
        <dbReference type="ARBA" id="ARBA00022692"/>
    </source>
</evidence>
<feature type="coiled-coil region" evidence="8">
    <location>
        <begin position="256"/>
        <end position="283"/>
    </location>
</feature>
<keyword evidence="3" id="KW-0732">Signal</keyword>
<sequence>MDLGEKEFFGSIQPWIELRLPNLKFFSLRSNNFNGEIPRELCHLTSLQTLDIARNNLSGTIPRCFSNLSSMATKQIYGGYYLSLVVVSVEDTDKMKVTGQKIALISQQFRKLLKKRQFEKQRQNVNYKSHSHDRVKSYGKQTNSSTHSLNDSDQDLNKVECYRCHKYGHYAHSCPTKSFNSNKKAMNITVTWDNSDDDTNDHDDPFLEGGNGVRAHNDVISTSGDHFDVFALETDGDDHKDYESDNCVEPSLKELYSQLVSQLKKFKNEIQSLSVQFKTCEQDKLIAVEKVKLGEIEIKKLKLDLTCTQ</sequence>
<gene>
    <name evidence="11" type="ORF">GIB67_023565</name>
</gene>
<keyword evidence="12" id="KW-1185">Reference proteome</keyword>
<dbReference type="Pfam" id="PF00560">
    <property type="entry name" value="LRR_1"/>
    <property type="match status" value="2"/>
</dbReference>
<dbReference type="GO" id="GO:0008270">
    <property type="term" value="F:zinc ion binding"/>
    <property type="evidence" value="ECO:0007669"/>
    <property type="project" value="UniProtKB-KW"/>
</dbReference>
<feature type="compositionally biased region" description="Polar residues" evidence="9">
    <location>
        <begin position="139"/>
        <end position="151"/>
    </location>
</feature>
<keyword evidence="6" id="KW-0325">Glycoprotein</keyword>
<dbReference type="InterPro" id="IPR001611">
    <property type="entry name" value="Leu-rich_rpt"/>
</dbReference>
<keyword evidence="7" id="KW-0479">Metal-binding</keyword>
<dbReference type="InterPro" id="IPR032675">
    <property type="entry name" value="LRR_dom_sf"/>
</dbReference>
<evidence type="ECO:0000256" key="3">
    <source>
        <dbReference type="ARBA" id="ARBA00022729"/>
    </source>
</evidence>
<dbReference type="InterPro" id="IPR046956">
    <property type="entry name" value="RLP23-like"/>
</dbReference>